<dbReference type="GO" id="GO:0005737">
    <property type="term" value="C:cytoplasm"/>
    <property type="evidence" value="ECO:0007669"/>
    <property type="project" value="UniProtKB-SubCell"/>
</dbReference>
<keyword evidence="11" id="KW-1185">Reference proteome</keyword>
<dbReference type="GO" id="GO:0006515">
    <property type="term" value="P:protein quality control for misfolded or incompletely synthesized proteins"/>
    <property type="evidence" value="ECO:0007669"/>
    <property type="project" value="TreeGrafter"/>
</dbReference>
<dbReference type="HAMAP" id="MF_00444">
    <property type="entry name" value="ClpP"/>
    <property type="match status" value="1"/>
</dbReference>
<evidence type="ECO:0000256" key="9">
    <source>
        <dbReference type="RuleBase" id="RU003567"/>
    </source>
</evidence>
<dbReference type="STRING" id="1321606.SAMD00020551_2868"/>
<dbReference type="CDD" id="cd07017">
    <property type="entry name" value="S14_ClpP_2"/>
    <property type="match status" value="1"/>
</dbReference>
<dbReference type="SUPFAM" id="SSF52096">
    <property type="entry name" value="ClpP/crotonase"/>
    <property type="match status" value="1"/>
</dbReference>
<dbReference type="EC" id="3.4.21.92" evidence="7"/>
<protein>
    <recommendedName>
        <fullName evidence="7 9">ATP-dependent Clp protease proteolytic subunit</fullName>
        <ecNumber evidence="7">3.4.21.92</ecNumber>
    </recommendedName>
    <alternativeName>
        <fullName evidence="7">Endopeptidase Clp</fullName>
    </alternativeName>
</protein>
<reference evidence="10 11" key="1">
    <citation type="submission" date="2013-06" db="EMBL/GenBank/DDBJ databases">
        <title>Whole genome shotgun sequence of Bacillus selenatarsenatis SF-1.</title>
        <authorList>
            <person name="Kuroda M."/>
            <person name="Sei K."/>
            <person name="Yamashita M."/>
            <person name="Ike M."/>
        </authorList>
    </citation>
    <scope>NUCLEOTIDE SEQUENCE [LARGE SCALE GENOMIC DNA]</scope>
    <source>
        <strain evidence="10 11">SF-1</strain>
    </source>
</reference>
<dbReference type="GO" id="GO:0009368">
    <property type="term" value="C:endopeptidase Clp complex"/>
    <property type="evidence" value="ECO:0007669"/>
    <property type="project" value="TreeGrafter"/>
</dbReference>
<dbReference type="EMBL" id="BASE01000066">
    <property type="protein sequence ID" value="GAM14715.1"/>
    <property type="molecule type" value="Genomic_DNA"/>
</dbReference>
<dbReference type="Proteomes" id="UP000031014">
    <property type="component" value="Unassembled WGS sequence"/>
</dbReference>
<evidence type="ECO:0000313" key="11">
    <source>
        <dbReference type="Proteomes" id="UP000031014"/>
    </source>
</evidence>
<evidence type="ECO:0000256" key="2">
    <source>
        <dbReference type="ARBA" id="ARBA00022490"/>
    </source>
</evidence>
<dbReference type="InterPro" id="IPR001907">
    <property type="entry name" value="ClpP"/>
</dbReference>
<sequence>MSTIPYVIEQSNRGERSYDIYSRLLKDRIIMLGDEINDQVANSVIAQLLFLEADNPEKDISIYINSPGGSTTAGFAIFDTMEYIKPDISTICIGMAASFGAMLLLAGTKGKRFALPNSEIMIHQPLGGARGQATEIEISAKRILKLRDHVNQIISNRTGQPVEKIEKDTDRDYFMSAQEALEYGIIDKIITRT</sequence>
<dbReference type="GO" id="GO:0051117">
    <property type="term" value="F:ATPase binding"/>
    <property type="evidence" value="ECO:0007669"/>
    <property type="project" value="TreeGrafter"/>
</dbReference>
<evidence type="ECO:0000256" key="1">
    <source>
        <dbReference type="ARBA" id="ARBA00007039"/>
    </source>
</evidence>
<dbReference type="PANTHER" id="PTHR10381">
    <property type="entry name" value="ATP-DEPENDENT CLP PROTEASE PROTEOLYTIC SUBUNIT"/>
    <property type="match status" value="1"/>
</dbReference>
<dbReference type="InterPro" id="IPR023562">
    <property type="entry name" value="ClpP/TepA"/>
</dbReference>
<comment type="subcellular location">
    <subcellularLocation>
        <location evidence="7">Cytoplasm</location>
    </subcellularLocation>
</comment>
<dbReference type="FunFam" id="3.90.226.10:FF:000001">
    <property type="entry name" value="ATP-dependent Clp protease proteolytic subunit"/>
    <property type="match status" value="1"/>
</dbReference>
<feature type="active site" description="Nucleophile" evidence="7">
    <location>
        <position position="98"/>
    </location>
</feature>
<dbReference type="InterPro" id="IPR029045">
    <property type="entry name" value="ClpP/crotonase-like_dom_sf"/>
</dbReference>
<name>A0A0A8X3Z9_MESS1</name>
<dbReference type="GO" id="GO:0042802">
    <property type="term" value="F:identical protein binding"/>
    <property type="evidence" value="ECO:0007669"/>
    <property type="project" value="UniProtKB-ARBA"/>
</dbReference>
<dbReference type="RefSeq" id="WP_041966442.1">
    <property type="nucleotide sequence ID" value="NZ_BASE01000066.1"/>
</dbReference>
<dbReference type="AlphaFoldDB" id="A0A0A8X3Z9"/>
<dbReference type="Pfam" id="PF00574">
    <property type="entry name" value="CLP_protease"/>
    <property type="match status" value="1"/>
</dbReference>
<dbReference type="PRINTS" id="PR00127">
    <property type="entry name" value="CLPPROTEASEP"/>
</dbReference>
<evidence type="ECO:0000256" key="6">
    <source>
        <dbReference type="ARBA" id="ARBA00034021"/>
    </source>
</evidence>
<dbReference type="NCBIfam" id="TIGR00493">
    <property type="entry name" value="clpP"/>
    <property type="match status" value="1"/>
</dbReference>
<comment type="caution">
    <text evidence="10">The sequence shown here is derived from an EMBL/GenBank/DDBJ whole genome shotgun (WGS) entry which is preliminary data.</text>
</comment>
<dbReference type="Gene3D" id="3.90.226.10">
    <property type="entry name" value="2-enoyl-CoA Hydratase, Chain A, domain 1"/>
    <property type="match status" value="1"/>
</dbReference>
<keyword evidence="2 7" id="KW-0963">Cytoplasm</keyword>
<keyword evidence="5 7" id="KW-0720">Serine protease</keyword>
<dbReference type="PANTHER" id="PTHR10381:SF70">
    <property type="entry name" value="ATP-DEPENDENT CLP PROTEASE PROTEOLYTIC SUBUNIT"/>
    <property type="match status" value="1"/>
</dbReference>
<evidence type="ECO:0000256" key="5">
    <source>
        <dbReference type="ARBA" id="ARBA00022825"/>
    </source>
</evidence>
<comment type="function">
    <text evidence="7">Cleaves peptides in various proteins in a process that requires ATP hydrolysis. Has a chymotrypsin-like activity. Plays a major role in the degradation of misfolded proteins.</text>
</comment>
<comment type="subunit">
    <text evidence="7">Fourteen ClpP subunits assemble into 2 heptameric rings which stack back to back to give a disk-like structure with a central cavity, resembling the structure of eukaryotic proteasomes.</text>
</comment>
<dbReference type="NCBIfam" id="NF009205">
    <property type="entry name" value="PRK12553.1"/>
    <property type="match status" value="1"/>
</dbReference>
<dbReference type="GO" id="GO:0004176">
    <property type="term" value="F:ATP-dependent peptidase activity"/>
    <property type="evidence" value="ECO:0007669"/>
    <property type="project" value="InterPro"/>
</dbReference>
<keyword evidence="4 7" id="KW-0378">Hydrolase</keyword>
<comment type="catalytic activity">
    <reaction evidence="6 7 8">
        <text>Hydrolysis of proteins to small peptides in the presence of ATP and magnesium. alpha-casein is the usual test substrate. In the absence of ATP, only oligopeptides shorter than five residues are hydrolyzed (such as succinyl-Leu-Tyr-|-NHMec, and Leu-Tyr-Leu-|-Tyr-Trp, in which cleavage of the -Tyr-|-Leu- and -Tyr-|-Trp bonds also occurs).</text>
        <dbReference type="EC" id="3.4.21.92"/>
    </reaction>
</comment>
<evidence type="ECO:0000256" key="7">
    <source>
        <dbReference type="HAMAP-Rule" id="MF_00444"/>
    </source>
</evidence>
<organism evidence="10 11">
    <name type="scientific">Mesobacillus selenatarsenatis (strain DSM 18680 / JCM 14380 / FERM P-15431 / SF-1)</name>
    <dbReference type="NCBI Taxonomy" id="1321606"/>
    <lineage>
        <taxon>Bacteria</taxon>
        <taxon>Bacillati</taxon>
        <taxon>Bacillota</taxon>
        <taxon>Bacilli</taxon>
        <taxon>Bacillales</taxon>
        <taxon>Bacillaceae</taxon>
        <taxon>Mesobacillus</taxon>
    </lineage>
</organism>
<comment type="similarity">
    <text evidence="1 7 9">Belongs to the peptidase S14 family.</text>
</comment>
<gene>
    <name evidence="7" type="primary">clpP</name>
    <name evidence="10" type="ORF">SAMD00020551_2868</name>
</gene>
<dbReference type="NCBIfam" id="NF001368">
    <property type="entry name" value="PRK00277.1"/>
    <property type="match status" value="1"/>
</dbReference>
<evidence type="ECO:0000256" key="8">
    <source>
        <dbReference type="PROSITE-ProRule" id="PRU10086"/>
    </source>
</evidence>
<accession>A0A0A8X3Z9</accession>
<evidence type="ECO:0000313" key="10">
    <source>
        <dbReference type="EMBL" id="GAM14715.1"/>
    </source>
</evidence>
<dbReference type="InterPro" id="IPR033135">
    <property type="entry name" value="ClpP_His_AS"/>
</dbReference>
<dbReference type="GO" id="GO:0004252">
    <property type="term" value="F:serine-type endopeptidase activity"/>
    <property type="evidence" value="ECO:0007669"/>
    <property type="project" value="UniProtKB-UniRule"/>
</dbReference>
<evidence type="ECO:0000256" key="4">
    <source>
        <dbReference type="ARBA" id="ARBA00022801"/>
    </source>
</evidence>
<dbReference type="PROSITE" id="PS00382">
    <property type="entry name" value="CLP_PROTEASE_HIS"/>
    <property type="match status" value="1"/>
</dbReference>
<dbReference type="OrthoDB" id="9802800at2"/>
<evidence type="ECO:0000256" key="3">
    <source>
        <dbReference type="ARBA" id="ARBA00022670"/>
    </source>
</evidence>
<keyword evidence="3 7" id="KW-0645">Protease</keyword>
<proteinExistence type="inferred from homology"/>
<feature type="active site" evidence="7 8">
    <location>
        <position position="123"/>
    </location>
</feature>